<reference evidence="1 2" key="1">
    <citation type="submission" date="2024-04" db="EMBL/GenBank/DDBJ databases">
        <title>Tritrichomonas musculus Genome.</title>
        <authorList>
            <person name="Alves-Ferreira E."/>
            <person name="Grigg M."/>
            <person name="Lorenzi H."/>
            <person name="Galac M."/>
        </authorList>
    </citation>
    <scope>NUCLEOTIDE SEQUENCE [LARGE SCALE GENOMIC DNA]</scope>
    <source>
        <strain evidence="1 2">EAF2021</strain>
    </source>
</reference>
<evidence type="ECO:0000313" key="1">
    <source>
        <dbReference type="EMBL" id="KAK8875918.1"/>
    </source>
</evidence>
<dbReference type="Proteomes" id="UP001470230">
    <property type="component" value="Unassembled WGS sequence"/>
</dbReference>
<accession>A0ABR2JEZ7</accession>
<dbReference type="EMBL" id="JAPFFF010000012">
    <property type="protein sequence ID" value="KAK8875918.1"/>
    <property type="molecule type" value="Genomic_DNA"/>
</dbReference>
<evidence type="ECO:0000313" key="2">
    <source>
        <dbReference type="Proteomes" id="UP001470230"/>
    </source>
</evidence>
<evidence type="ECO:0008006" key="3">
    <source>
        <dbReference type="Google" id="ProtNLM"/>
    </source>
</evidence>
<sequence>MTIKFKADSKQTSGNRDIFQKTQVILYLEKHPQISPFLIIDSSGISPNKKSFSSYRDTVHRQNLKKLKNLKETKNSTFLTQPDLPQITKPQYMRHHISFMYHEIQFLFYKFNYYHQKVNINFKDYVSVLIELFELIITNNSNQIEVLNVDFDYLVSFLHKVPDKMKRVRLYYLQYIQDFSKELKKNTKSTADLRKDFLEILQQTKGMVDSSLNFFNPTSLQEEFEYIVFSPNFGVLDFLNQIIDKETFNKLTPSELVQKIIKLNNQIIQIHKLKKEDNTSLIITFLFRIIFNEVYPMIKLFYLPEFSFDLLLKLKDLTLKDINVPLEYCPAEFSSEKYMNDFPRNTFRNDPNYSLASIHIEFISFFTNPLDILHQISAALHEIEKAAMIYKLENASRLKKKTKNDEGANDINDNNDSVADDNFNIQPVPEELSEFLFPFEVTFALFISTILASDVPEFMRIAAFTDKYSPTFGLCASFEFSLAKLKTVSIYMQNLAQQMIEKEAKLKASKNENYNKTGATKNTDTV</sequence>
<comment type="caution">
    <text evidence="1">The sequence shown here is derived from an EMBL/GenBank/DDBJ whole genome shotgun (WGS) entry which is preliminary data.</text>
</comment>
<protein>
    <recommendedName>
        <fullName evidence="3">VPS9 domain-containing protein</fullName>
    </recommendedName>
</protein>
<keyword evidence="2" id="KW-1185">Reference proteome</keyword>
<organism evidence="1 2">
    <name type="scientific">Tritrichomonas musculus</name>
    <dbReference type="NCBI Taxonomy" id="1915356"/>
    <lineage>
        <taxon>Eukaryota</taxon>
        <taxon>Metamonada</taxon>
        <taxon>Parabasalia</taxon>
        <taxon>Tritrichomonadida</taxon>
        <taxon>Tritrichomonadidae</taxon>
        <taxon>Tritrichomonas</taxon>
    </lineage>
</organism>
<gene>
    <name evidence="1" type="ORF">M9Y10_006095</name>
</gene>
<proteinExistence type="predicted"/>
<name>A0ABR2JEZ7_9EUKA</name>